<proteinExistence type="predicted"/>
<protein>
    <submittedName>
        <fullName evidence="1">Gamma carbonic anhydrase family protein</fullName>
    </submittedName>
</protein>
<dbReference type="SUPFAM" id="SSF51161">
    <property type="entry name" value="Trimeric LpxA-like enzymes"/>
    <property type="match status" value="1"/>
</dbReference>
<dbReference type="Gene3D" id="2.160.10.10">
    <property type="entry name" value="Hexapeptide repeat proteins"/>
    <property type="match status" value="1"/>
</dbReference>
<evidence type="ECO:0000313" key="2">
    <source>
        <dbReference type="Proteomes" id="UP001172728"/>
    </source>
</evidence>
<gene>
    <name evidence="1" type="ORF">QQX09_02850</name>
</gene>
<evidence type="ECO:0000313" key="1">
    <source>
        <dbReference type="EMBL" id="MDN4474790.1"/>
    </source>
</evidence>
<dbReference type="Proteomes" id="UP001172728">
    <property type="component" value="Unassembled WGS sequence"/>
</dbReference>
<dbReference type="InterPro" id="IPR050484">
    <property type="entry name" value="Transf_Hexapept/Carb_Anhydrase"/>
</dbReference>
<keyword evidence="2" id="KW-1185">Reference proteome</keyword>
<sequence length="197" mass="20747">MIVTHRGKSPSIDPTATVAPTAVVCGDVVLGPGARILHGAVLTAEDGRIVVGEDTVVMENALVKARKGHDVRIGDAVVLGPHVHVNGAVVGDECFVATGAALFPGAVLEHGCEVRIRGVVQVNTHLPAGAMVPIGWIAAGNPATMLPPDRHEEVWAIQQQLDFTGTVYGVERETSMRELLRKQSEFYGAHADDEIVG</sequence>
<dbReference type="InterPro" id="IPR011004">
    <property type="entry name" value="Trimer_LpxA-like_sf"/>
</dbReference>
<dbReference type="PANTHER" id="PTHR13061">
    <property type="entry name" value="DYNACTIN SUBUNIT P25"/>
    <property type="match status" value="1"/>
</dbReference>
<name>A0ABT8G6M4_9MICO</name>
<organism evidence="1 2">
    <name type="scientific">Demequina litoralis</name>
    <dbReference type="NCBI Taxonomy" id="3051660"/>
    <lineage>
        <taxon>Bacteria</taxon>
        <taxon>Bacillati</taxon>
        <taxon>Actinomycetota</taxon>
        <taxon>Actinomycetes</taxon>
        <taxon>Micrococcales</taxon>
        <taxon>Demequinaceae</taxon>
        <taxon>Demequina</taxon>
    </lineage>
</organism>
<accession>A0ABT8G6M4</accession>
<dbReference type="PANTHER" id="PTHR13061:SF29">
    <property type="entry name" value="GAMMA CARBONIC ANHYDRASE-LIKE 1, MITOCHONDRIAL-RELATED"/>
    <property type="match status" value="1"/>
</dbReference>
<dbReference type="RefSeq" id="WP_301131200.1">
    <property type="nucleotide sequence ID" value="NZ_JAUHPW010000002.1"/>
</dbReference>
<comment type="caution">
    <text evidence="1">The sequence shown here is derived from an EMBL/GenBank/DDBJ whole genome shotgun (WGS) entry which is preliminary data.</text>
</comment>
<reference evidence="1" key="1">
    <citation type="submission" date="2023-06" db="EMBL/GenBank/DDBJ databases">
        <title>Sysu t00192.</title>
        <authorList>
            <person name="Gao L."/>
            <person name="Fang B.-Z."/>
            <person name="Li W.-J."/>
        </authorList>
    </citation>
    <scope>NUCLEOTIDE SEQUENCE</scope>
    <source>
        <strain evidence="1">SYSU T00192</strain>
    </source>
</reference>
<dbReference type="EMBL" id="JAUHPW010000002">
    <property type="protein sequence ID" value="MDN4474790.1"/>
    <property type="molecule type" value="Genomic_DNA"/>
</dbReference>